<dbReference type="EMBL" id="LSYS01009753">
    <property type="protein sequence ID" value="OPJ58875.1"/>
    <property type="molecule type" value="Genomic_DNA"/>
</dbReference>
<proteinExistence type="predicted"/>
<sequence length="109" mass="12327">MCSCRTGIRGLRPIQEKAKGQFLRPNSCTAHRSQSEAAAVEQDGTDKLENLLGFRECCHSAAWIFQPTCTVRKADCQRGGKVIARKDVFKERTFAWQRWESKAKPLISV</sequence>
<organism evidence="1 2">
    <name type="scientific">Patagioenas fasciata monilis</name>
    <dbReference type="NCBI Taxonomy" id="372326"/>
    <lineage>
        <taxon>Eukaryota</taxon>
        <taxon>Metazoa</taxon>
        <taxon>Chordata</taxon>
        <taxon>Craniata</taxon>
        <taxon>Vertebrata</taxon>
        <taxon>Euteleostomi</taxon>
        <taxon>Archelosauria</taxon>
        <taxon>Archosauria</taxon>
        <taxon>Dinosauria</taxon>
        <taxon>Saurischia</taxon>
        <taxon>Theropoda</taxon>
        <taxon>Coelurosauria</taxon>
        <taxon>Aves</taxon>
        <taxon>Neognathae</taxon>
        <taxon>Neoaves</taxon>
        <taxon>Columbimorphae</taxon>
        <taxon>Columbiformes</taxon>
        <taxon>Columbidae</taxon>
        <taxon>Patagioenas</taxon>
    </lineage>
</organism>
<keyword evidence="2" id="KW-1185">Reference proteome</keyword>
<dbReference type="AlphaFoldDB" id="A0A1V4IGS6"/>
<dbReference type="Proteomes" id="UP000190648">
    <property type="component" value="Unassembled WGS sequence"/>
</dbReference>
<gene>
    <name evidence="1" type="ORF">AV530_000612</name>
</gene>
<protein>
    <submittedName>
        <fullName evidence="1">Uncharacterized protein</fullName>
    </submittedName>
</protein>
<evidence type="ECO:0000313" key="2">
    <source>
        <dbReference type="Proteomes" id="UP000190648"/>
    </source>
</evidence>
<reference evidence="1 2" key="1">
    <citation type="submission" date="2016-02" db="EMBL/GenBank/DDBJ databases">
        <title>Band-tailed pigeon sequencing and assembly.</title>
        <authorList>
            <person name="Soares A.E."/>
            <person name="Novak B.J."/>
            <person name="Rice E.S."/>
            <person name="O'Connell B."/>
            <person name="Chang D."/>
            <person name="Weber S."/>
            <person name="Shapiro B."/>
        </authorList>
    </citation>
    <scope>NUCLEOTIDE SEQUENCE [LARGE SCALE GENOMIC DNA]</scope>
    <source>
        <strain evidence="1">BTP2013</strain>
        <tissue evidence="1">Blood</tissue>
    </source>
</reference>
<name>A0A1V4IGS6_PATFA</name>
<comment type="caution">
    <text evidence="1">The sequence shown here is derived from an EMBL/GenBank/DDBJ whole genome shotgun (WGS) entry which is preliminary data.</text>
</comment>
<accession>A0A1V4IGS6</accession>
<evidence type="ECO:0000313" key="1">
    <source>
        <dbReference type="EMBL" id="OPJ58875.1"/>
    </source>
</evidence>